<dbReference type="InterPro" id="IPR001119">
    <property type="entry name" value="SLH_dom"/>
</dbReference>
<accession>A0A921MNA1</accession>
<dbReference type="InterPro" id="IPR006179">
    <property type="entry name" value="5_nucleotidase/apyrase"/>
</dbReference>
<dbReference type="InterPro" id="IPR029052">
    <property type="entry name" value="Metallo-depent_PP-like"/>
</dbReference>
<feature type="chain" id="PRO_5037702616" evidence="3">
    <location>
        <begin position="28"/>
        <end position="1507"/>
    </location>
</feature>
<dbReference type="GO" id="GO:0046872">
    <property type="term" value="F:metal ion binding"/>
    <property type="evidence" value="ECO:0007669"/>
    <property type="project" value="InterPro"/>
</dbReference>
<dbReference type="Gene3D" id="3.60.21.10">
    <property type="match status" value="2"/>
</dbReference>
<feature type="domain" description="SLH" evidence="4">
    <location>
        <begin position="1450"/>
        <end position="1507"/>
    </location>
</feature>
<evidence type="ECO:0000256" key="2">
    <source>
        <dbReference type="ARBA" id="ARBA00022737"/>
    </source>
</evidence>
<gene>
    <name evidence="5" type="ORF">K8V01_09480</name>
</gene>
<protein>
    <submittedName>
        <fullName evidence="5">5'-nucleotidase C-terminal domain-containing protein</fullName>
    </submittedName>
</protein>
<dbReference type="Gene3D" id="3.90.780.10">
    <property type="entry name" value="5'-Nucleotidase, C-terminal domain"/>
    <property type="match status" value="2"/>
</dbReference>
<keyword evidence="1 3" id="KW-0732">Signal</keyword>
<dbReference type="Pfam" id="PF02872">
    <property type="entry name" value="5_nucleotid_C"/>
    <property type="match status" value="2"/>
</dbReference>
<dbReference type="PANTHER" id="PTHR11575">
    <property type="entry name" value="5'-NUCLEOTIDASE-RELATED"/>
    <property type="match status" value="1"/>
</dbReference>
<dbReference type="InterPro" id="IPR008334">
    <property type="entry name" value="5'-Nucleotdase_C"/>
</dbReference>
<dbReference type="EMBL" id="DYUC01000095">
    <property type="protein sequence ID" value="HJG87235.1"/>
    <property type="molecule type" value="Genomic_DNA"/>
</dbReference>
<sequence length="1507" mass="161463">MKKKRNRLLATVLALAMCVSFFPAAYAADDEVQSVTIGVYSTTDMHGKVYSENPVGGTINNSYLKVATAMAQERAAMDGTILIDNGDAIQGTTITSYNVNVEGGANNPVALCLRYCGYDVFVPGNHEFNYTMPVQKNFYDMLAAPADGDVPGTPVTAVCANLLDSETGEVADPYVPYVIKEFKAGEKTFKIAVLGFENMNVPNWDVASHYEGMQFWSDGNTDRSYAWEWENKWKAELEKEKCDIVIVAAHSGEGSADSFNVESQLAYFVANTDGIDMVIAGHNHSVGTSTLQNKNGESVPCVNGGTSRLTKTPITLNSDGTFSFGESTLINLGDNVLTNDEELSALIKPTYDEAVDFVNEPIGTLSGEWDTVSGKTLYSVQGDITDLIHKAQIWAVEQGLARSADAEKYEGETIISITSPVASNGFTMAGLFGEGADTATISLKDCYSLYRYDNNLLYAIEMTGKQLRDWLDYCSNIYRVSGDTISGGGYGTDIAYGINYEVYLGEEEGSRVVNMTWPDGTPVKDDDKFIVGLSSYRLAANADADEFGWYKTTGIDMSQAIWDGTVDAEFGAVGGSIPLIVGEYIKAMCKDGGTITPGTQTHWTIHPGANPGSHQPAEIMVMSTTDMHGKVWDTDVLTDASVNNSLLKVATAVDSIRAEYENTILIDNGDLFQGTTISTYNILSQNGENNPMVLALRNIGYDALVLGNHEFNYSWEVMQSMYGQLKAEDDENGSSVDVLGANLYWRDGDNAGQNAFTPYITKTFQVDGQEFKVGIIGFENTDCDQFDVPANFGVGEDGTGGVTLTPPGNPTRDMALEAEKYVTQLRKPEAEGGEGCDFVIIAYHSGMGSGNTEGDLVIGTNTESQIARMVAGNTGIDLVIAGHDHQSYRTRTTPDKNGNQIPVINGGGGSLARAVVSVSYDAGSGTFTTAVEDLGNQSLSKLENDAELKTLIQPAATAAEGYVNAQYGTAIGTWDGNSSFRLGHNDTIDLVNRSQIWTARQNGVAMDVAATTDIVSNRYSVSAGPISLKDIYRIYRYDNYLYAIEMTGAQLKAWLEGVAAFYSAQVDGDEITYSVQSNFVTALFYGLDFQYDLAKPEGDRVVNLKLSSTGEPITDTQTLIVGVNNYVIGQDPFVKAMGKDASSTEEKAEIIANAVWSSQAALGDEQGLVTQMVANFVKSQTESEAGGVMPAPSGWSLGYNVEVEEEEPDYRPPAVYGGSKLSVGADQVTVTLKKDLTSDQEAQLVRENASKPIVITGDGLSITIPAGTLSSGADINAMIVDPDASGSVIQVTLKNGTTEILPFAVVKNGEVSYVADVEGTYRLFSNSKTFADVGSGYWASDAIDFVTSHEFFNGTGNGVFSPDALMTRSMLVTVLYRIDGEKTAASSGFADVPAGTWYTDAVNWAAAAGIVTGTGTGFDPDGTITREQLCTILIRYMETAGLELDQVADTSGLTDLNTVSSWAGDSVELCVKYGLIFGKPGGLCDPQGTATRAEIAAVLARFVQAAV</sequence>
<dbReference type="PANTHER" id="PTHR11575:SF24">
    <property type="entry name" value="5'-NUCLEOTIDASE"/>
    <property type="match status" value="1"/>
</dbReference>
<dbReference type="GO" id="GO:0030288">
    <property type="term" value="C:outer membrane-bounded periplasmic space"/>
    <property type="evidence" value="ECO:0007669"/>
    <property type="project" value="TreeGrafter"/>
</dbReference>
<dbReference type="Pfam" id="PF00395">
    <property type="entry name" value="SLH"/>
    <property type="match status" value="3"/>
</dbReference>
<feature type="domain" description="SLH" evidence="4">
    <location>
        <begin position="1326"/>
        <end position="1384"/>
    </location>
</feature>
<dbReference type="GO" id="GO:0000166">
    <property type="term" value="F:nucleotide binding"/>
    <property type="evidence" value="ECO:0007669"/>
    <property type="project" value="InterPro"/>
</dbReference>
<evidence type="ECO:0000313" key="5">
    <source>
        <dbReference type="EMBL" id="HJG87235.1"/>
    </source>
</evidence>
<reference evidence="5" key="2">
    <citation type="submission" date="2021-09" db="EMBL/GenBank/DDBJ databases">
        <authorList>
            <person name="Gilroy R."/>
        </authorList>
    </citation>
    <scope>NUCLEOTIDE SEQUENCE</scope>
    <source>
        <strain evidence="5">CHK179-5677</strain>
    </source>
</reference>
<dbReference type="InterPro" id="IPR006146">
    <property type="entry name" value="5'-Nucleotdase_CS"/>
</dbReference>
<comment type="caution">
    <text evidence="5">The sequence shown here is derived from an EMBL/GenBank/DDBJ whole genome shotgun (WGS) entry which is preliminary data.</text>
</comment>
<name>A0A921MNA1_9FIRM</name>
<dbReference type="GO" id="GO:0009166">
    <property type="term" value="P:nucleotide catabolic process"/>
    <property type="evidence" value="ECO:0007669"/>
    <property type="project" value="InterPro"/>
</dbReference>
<evidence type="ECO:0000313" key="6">
    <source>
        <dbReference type="Proteomes" id="UP000760668"/>
    </source>
</evidence>
<dbReference type="PROSITE" id="PS51272">
    <property type="entry name" value="SLH"/>
    <property type="match status" value="3"/>
</dbReference>
<evidence type="ECO:0000259" key="4">
    <source>
        <dbReference type="PROSITE" id="PS51272"/>
    </source>
</evidence>
<dbReference type="RefSeq" id="WP_295368052.1">
    <property type="nucleotide sequence ID" value="NZ_DYUC01000095.1"/>
</dbReference>
<evidence type="ECO:0000256" key="3">
    <source>
        <dbReference type="SAM" id="SignalP"/>
    </source>
</evidence>
<dbReference type="Proteomes" id="UP000760668">
    <property type="component" value="Unassembled WGS sequence"/>
</dbReference>
<dbReference type="SUPFAM" id="SSF55816">
    <property type="entry name" value="5'-nucleotidase (syn. UDP-sugar hydrolase), C-terminal domain"/>
    <property type="match status" value="2"/>
</dbReference>
<reference evidence="5" key="1">
    <citation type="journal article" date="2021" name="PeerJ">
        <title>Extensive microbial diversity within the chicken gut microbiome revealed by metagenomics and culture.</title>
        <authorList>
            <person name="Gilroy R."/>
            <person name="Ravi A."/>
            <person name="Getino M."/>
            <person name="Pursley I."/>
            <person name="Horton D.L."/>
            <person name="Alikhan N.F."/>
            <person name="Baker D."/>
            <person name="Gharbi K."/>
            <person name="Hall N."/>
            <person name="Watson M."/>
            <person name="Adriaenssens E.M."/>
            <person name="Foster-Nyarko E."/>
            <person name="Jarju S."/>
            <person name="Secka A."/>
            <person name="Antonio M."/>
            <person name="Oren A."/>
            <person name="Chaudhuri R.R."/>
            <person name="La Ragione R."/>
            <person name="Hildebrand F."/>
            <person name="Pallen M.J."/>
        </authorList>
    </citation>
    <scope>NUCLEOTIDE SEQUENCE</scope>
    <source>
        <strain evidence="5">CHK179-5677</strain>
    </source>
</reference>
<dbReference type="InterPro" id="IPR036907">
    <property type="entry name" value="5'-Nucleotdase_C_sf"/>
</dbReference>
<dbReference type="PRINTS" id="PR01607">
    <property type="entry name" value="APYRASEFAMLY"/>
</dbReference>
<dbReference type="SUPFAM" id="SSF56300">
    <property type="entry name" value="Metallo-dependent phosphatases"/>
    <property type="match status" value="2"/>
</dbReference>
<evidence type="ECO:0000256" key="1">
    <source>
        <dbReference type="ARBA" id="ARBA00022729"/>
    </source>
</evidence>
<dbReference type="PROSITE" id="PS00786">
    <property type="entry name" value="5_NUCLEOTIDASE_2"/>
    <property type="match status" value="1"/>
</dbReference>
<dbReference type="InterPro" id="IPR004843">
    <property type="entry name" value="Calcineurin-like_PHP"/>
</dbReference>
<dbReference type="GO" id="GO:0016788">
    <property type="term" value="F:hydrolase activity, acting on ester bonds"/>
    <property type="evidence" value="ECO:0007669"/>
    <property type="project" value="InterPro"/>
</dbReference>
<organism evidence="5 6">
    <name type="scientific">Pseudoflavonifractor capillosus</name>
    <dbReference type="NCBI Taxonomy" id="106588"/>
    <lineage>
        <taxon>Bacteria</taxon>
        <taxon>Bacillati</taxon>
        <taxon>Bacillota</taxon>
        <taxon>Clostridia</taxon>
        <taxon>Eubacteriales</taxon>
        <taxon>Oscillospiraceae</taxon>
        <taxon>Pseudoflavonifractor</taxon>
    </lineage>
</organism>
<proteinExistence type="predicted"/>
<keyword evidence="2" id="KW-0677">Repeat</keyword>
<feature type="domain" description="SLH" evidence="4">
    <location>
        <begin position="1385"/>
        <end position="1447"/>
    </location>
</feature>
<feature type="signal peptide" evidence="3">
    <location>
        <begin position="1"/>
        <end position="27"/>
    </location>
</feature>
<dbReference type="Pfam" id="PF00149">
    <property type="entry name" value="Metallophos"/>
    <property type="match status" value="2"/>
</dbReference>